<sequence>MSGQRDWPKLMLRLPPDFKAFIEHEATRNGSSQNSEIVRSIRERMDRQRSSAVTPA</sequence>
<gene>
    <name evidence="3" type="ORF">K9D25_02200</name>
</gene>
<dbReference type="GO" id="GO:0003677">
    <property type="term" value="F:DNA binding"/>
    <property type="evidence" value="ECO:0007669"/>
    <property type="project" value="UniProtKB-KW"/>
</dbReference>
<dbReference type="Proteomes" id="UP000831684">
    <property type="component" value="Chromosome"/>
</dbReference>
<feature type="region of interest" description="Disordered" evidence="1">
    <location>
        <begin position="24"/>
        <end position="56"/>
    </location>
</feature>
<dbReference type="InterPro" id="IPR005569">
    <property type="entry name" value="Arc_DNA-bd_dom"/>
</dbReference>
<dbReference type="KEGG" id="apol:K9D25_02200"/>
<protein>
    <submittedName>
        <fullName evidence="3">Arc family DNA-binding protein</fullName>
    </submittedName>
</protein>
<dbReference type="Pfam" id="PF03869">
    <property type="entry name" value="Arc"/>
    <property type="match status" value="1"/>
</dbReference>
<dbReference type="GO" id="GO:0006355">
    <property type="term" value="P:regulation of DNA-templated transcription"/>
    <property type="evidence" value="ECO:0007669"/>
    <property type="project" value="InterPro"/>
</dbReference>
<reference evidence="3" key="1">
    <citation type="submission" date="2021-09" db="EMBL/GenBank/DDBJ databases">
        <title>Network and meta-omics reveal the key degrader and cooperation patterns in an efficient 1,4-dioxane-degrading microbial community.</title>
        <authorList>
            <person name="Dai C."/>
        </authorList>
    </citation>
    <scope>NUCLEOTIDE SEQUENCE</scope>
    <source>
        <strain evidence="3">ZM13</strain>
    </source>
</reference>
<feature type="domain" description="Arc-like DNA binding" evidence="2">
    <location>
        <begin position="5"/>
        <end position="45"/>
    </location>
</feature>
<dbReference type="InterPro" id="IPR013321">
    <property type="entry name" value="Arc_rbn_hlx_hlx"/>
</dbReference>
<feature type="compositionally biased region" description="Basic and acidic residues" evidence="1">
    <location>
        <begin position="39"/>
        <end position="49"/>
    </location>
</feature>
<dbReference type="EMBL" id="CP083239">
    <property type="protein sequence ID" value="UOK71557.1"/>
    <property type="molecule type" value="Genomic_DNA"/>
</dbReference>
<accession>A0A9E7D469</accession>
<feature type="compositionally biased region" description="Polar residues" evidence="1">
    <location>
        <begin position="28"/>
        <end position="37"/>
    </location>
</feature>
<dbReference type="InterPro" id="IPR010985">
    <property type="entry name" value="Ribbon_hlx_hlx"/>
</dbReference>
<name>A0A9E7D469_9HYPH</name>
<evidence type="ECO:0000313" key="3">
    <source>
        <dbReference type="EMBL" id="UOK71557.1"/>
    </source>
</evidence>
<evidence type="ECO:0000259" key="2">
    <source>
        <dbReference type="Pfam" id="PF03869"/>
    </source>
</evidence>
<dbReference type="SUPFAM" id="SSF47598">
    <property type="entry name" value="Ribbon-helix-helix"/>
    <property type="match status" value="1"/>
</dbReference>
<dbReference type="AlphaFoldDB" id="A0A9E7D469"/>
<evidence type="ECO:0000313" key="4">
    <source>
        <dbReference type="Proteomes" id="UP000831684"/>
    </source>
</evidence>
<dbReference type="Gene3D" id="1.10.1220.10">
    <property type="entry name" value="Met repressor-like"/>
    <property type="match status" value="1"/>
</dbReference>
<proteinExistence type="predicted"/>
<dbReference type="RefSeq" id="WP_244378819.1">
    <property type="nucleotide sequence ID" value="NZ_CP083239.1"/>
</dbReference>
<organism evidence="3 4">
    <name type="scientific">Ancylobacter polymorphus</name>
    <dbReference type="NCBI Taxonomy" id="223390"/>
    <lineage>
        <taxon>Bacteria</taxon>
        <taxon>Pseudomonadati</taxon>
        <taxon>Pseudomonadota</taxon>
        <taxon>Alphaproteobacteria</taxon>
        <taxon>Hyphomicrobiales</taxon>
        <taxon>Xanthobacteraceae</taxon>
        <taxon>Ancylobacter</taxon>
    </lineage>
</organism>
<evidence type="ECO:0000256" key="1">
    <source>
        <dbReference type="SAM" id="MobiDB-lite"/>
    </source>
</evidence>
<keyword evidence="3" id="KW-0238">DNA-binding</keyword>